<organism evidence="1 2">
    <name type="scientific">Trifolium pratense</name>
    <name type="common">Red clover</name>
    <dbReference type="NCBI Taxonomy" id="57577"/>
    <lineage>
        <taxon>Eukaryota</taxon>
        <taxon>Viridiplantae</taxon>
        <taxon>Streptophyta</taxon>
        <taxon>Embryophyta</taxon>
        <taxon>Tracheophyta</taxon>
        <taxon>Spermatophyta</taxon>
        <taxon>Magnoliopsida</taxon>
        <taxon>eudicotyledons</taxon>
        <taxon>Gunneridae</taxon>
        <taxon>Pentapetalae</taxon>
        <taxon>rosids</taxon>
        <taxon>fabids</taxon>
        <taxon>Fabales</taxon>
        <taxon>Fabaceae</taxon>
        <taxon>Papilionoideae</taxon>
        <taxon>50 kb inversion clade</taxon>
        <taxon>NPAAA clade</taxon>
        <taxon>Hologalegina</taxon>
        <taxon>IRL clade</taxon>
        <taxon>Trifolieae</taxon>
        <taxon>Trifolium</taxon>
    </lineage>
</organism>
<protein>
    <submittedName>
        <fullName evidence="1">Uncharacterized protein</fullName>
    </submittedName>
</protein>
<sequence length="430" mass="49125">MFESYNQEALLTSCKFNNVFLQIITKQLEAQCMVQATFRNNPHFNTYNLGVKNHMDCSYEANLNQAFPQDQHFEDHLESFEDTFILAMKMTQSNFEVMKANQEVSSERHEASIKNLENQMGQLARQVSSQQTQSGFCGNTTDPRNESCNSINLRSREVSSPELVENPKKDESKNGVVEKMREDVVENRKEIKKEEKSKEEKAYEGEVERIVENESSAKKGKKPLVKDPKFQVPSPYARMPYPRMKRVKNQDLEVCGVVSECFKVEVLEEVEEEPKAIKKPPELKELPPKWKYVFLGGDSRKPVIISELLTPLEENDLLKEAEKVNDDLGWDLDGVVPIYCLHKMAKEEEPDPVVNPQKSSTSTLKASVKKGSKKSPSRFSKKERTNLKTKGEDLKSDSGSVKSLPIDINIAPLNEENKRSRVESKLKYPP</sequence>
<comment type="caution">
    <text evidence="1">The sequence shown here is derived from an EMBL/GenBank/DDBJ whole genome shotgun (WGS) entry which is preliminary data.</text>
</comment>
<gene>
    <name evidence="1" type="ORF">MILVUS5_LOCUS32758</name>
</gene>
<dbReference type="Proteomes" id="UP001177021">
    <property type="component" value="Unassembled WGS sequence"/>
</dbReference>
<dbReference type="EMBL" id="CASHSV030000513">
    <property type="protein sequence ID" value="CAJ2668365.1"/>
    <property type="molecule type" value="Genomic_DNA"/>
</dbReference>
<evidence type="ECO:0000313" key="1">
    <source>
        <dbReference type="EMBL" id="CAJ2668365.1"/>
    </source>
</evidence>
<accession>A0ACB0LIC0</accession>
<reference evidence="1" key="1">
    <citation type="submission" date="2023-10" db="EMBL/GenBank/DDBJ databases">
        <authorList>
            <person name="Rodriguez Cubillos JULIANA M."/>
            <person name="De Vega J."/>
        </authorList>
    </citation>
    <scope>NUCLEOTIDE SEQUENCE</scope>
</reference>
<proteinExistence type="predicted"/>
<evidence type="ECO:0000313" key="2">
    <source>
        <dbReference type="Proteomes" id="UP001177021"/>
    </source>
</evidence>
<keyword evidence="2" id="KW-1185">Reference proteome</keyword>
<name>A0ACB0LIC0_TRIPR</name>